<dbReference type="CDD" id="cd04590">
    <property type="entry name" value="CBS_pair_CorC_HlyC_assoc"/>
    <property type="match status" value="1"/>
</dbReference>
<dbReference type="Proteomes" id="UP000887104">
    <property type="component" value="Unassembled WGS sequence"/>
</dbReference>
<dbReference type="SMART" id="SM00116">
    <property type="entry name" value="CBS"/>
    <property type="match status" value="2"/>
</dbReference>
<protein>
    <recommendedName>
        <fullName evidence="8">Magnesium and cobalt efflux protein CorC</fullName>
    </recommendedName>
</protein>
<dbReference type="Gene3D" id="3.30.465.10">
    <property type="match status" value="1"/>
</dbReference>
<evidence type="ECO:0000256" key="8">
    <source>
        <dbReference type="ARBA" id="ARBA00040729"/>
    </source>
</evidence>
<evidence type="ECO:0000313" key="13">
    <source>
        <dbReference type="Proteomes" id="UP000887104"/>
    </source>
</evidence>
<evidence type="ECO:0000256" key="6">
    <source>
        <dbReference type="ARBA" id="ARBA00023285"/>
    </source>
</evidence>
<feature type="compositionally biased region" description="Polar residues" evidence="10">
    <location>
        <begin position="1"/>
        <end position="19"/>
    </location>
</feature>
<dbReference type="EMBL" id="BPEY01000011">
    <property type="protein sequence ID" value="GIU42699.1"/>
    <property type="molecule type" value="Genomic_DNA"/>
</dbReference>
<dbReference type="InterPro" id="IPR054115">
    <property type="entry name" value="CorC_N"/>
</dbReference>
<accession>A0ABQ4P594</accession>
<comment type="similarity">
    <text evidence="1">Belongs to the UPF0053 family.</text>
</comment>
<feature type="domain" description="CBS" evidence="11">
    <location>
        <begin position="145"/>
        <end position="202"/>
    </location>
</feature>
<dbReference type="SUPFAM" id="SSF56176">
    <property type="entry name" value="FAD-binding/transporter-associated domain-like"/>
    <property type="match status" value="1"/>
</dbReference>
<feature type="region of interest" description="Disordered" evidence="10">
    <location>
        <begin position="1"/>
        <end position="22"/>
    </location>
</feature>
<dbReference type="Gene3D" id="3.10.580.10">
    <property type="entry name" value="CBS-domain"/>
    <property type="match status" value="1"/>
</dbReference>
<dbReference type="Pfam" id="PF03471">
    <property type="entry name" value="CorC_HlyC"/>
    <property type="match status" value="1"/>
</dbReference>
<sequence length="302" mass="34245">MAQLSQENTMSDDIPPSTNAHKKGWLDKVSQLFQGEPKNREDLVDVIHDAELREVISVDTREMIKGVLEVSDLRVRDIMIPRAQIVAIQIDDSVEEVLSTVIGSAHSRFPVVNEDKDHIEGILLAKDLLQYGFKNNEKPFELRQVIRPAVVVPESKRVDVLLKEFRSQRYHMAIVVDEYGGVSGLVTIEDILEEIVGDIEDEFDHDSAEETEIKQVGKQVFMVKALTEIDDFNEAFGTEFSDEEFDTVGGMVSHAFGHLPERDEKVMIQDIEFKVVSADTRRLIQLRVKFPDNTHSNDETVA</sequence>
<keyword evidence="3" id="KW-0677">Repeat</keyword>
<dbReference type="Pfam" id="PF21917">
    <property type="entry name" value="NMB0537_N"/>
    <property type="match status" value="1"/>
</dbReference>
<dbReference type="Pfam" id="PF00571">
    <property type="entry name" value="CBS"/>
    <property type="match status" value="2"/>
</dbReference>
<evidence type="ECO:0000256" key="9">
    <source>
        <dbReference type="PROSITE-ProRule" id="PRU00703"/>
    </source>
</evidence>
<keyword evidence="5 9" id="KW-0129">CBS domain</keyword>
<dbReference type="SUPFAM" id="SSF54631">
    <property type="entry name" value="CBS-domain pair"/>
    <property type="match status" value="1"/>
</dbReference>
<gene>
    <name evidence="12" type="primary">corC</name>
    <name evidence="12" type="ORF">TUM4438_09910</name>
</gene>
<evidence type="ECO:0000256" key="5">
    <source>
        <dbReference type="ARBA" id="ARBA00023122"/>
    </source>
</evidence>
<keyword evidence="2" id="KW-0813">Transport</keyword>
<evidence type="ECO:0000313" key="12">
    <source>
        <dbReference type="EMBL" id="GIU42699.1"/>
    </source>
</evidence>
<evidence type="ECO:0000256" key="1">
    <source>
        <dbReference type="ARBA" id="ARBA00006337"/>
    </source>
</evidence>
<evidence type="ECO:0000259" key="11">
    <source>
        <dbReference type="PROSITE" id="PS51371"/>
    </source>
</evidence>
<dbReference type="InterPro" id="IPR044751">
    <property type="entry name" value="Ion_transp-like_CBS"/>
</dbReference>
<dbReference type="NCBIfam" id="NF011675">
    <property type="entry name" value="PRK15094.1"/>
    <property type="match status" value="1"/>
</dbReference>
<dbReference type="PROSITE" id="PS51371">
    <property type="entry name" value="CBS"/>
    <property type="match status" value="2"/>
</dbReference>
<keyword evidence="13" id="KW-1185">Reference proteome</keyword>
<dbReference type="PANTHER" id="PTHR22777:SF27">
    <property type="entry name" value="MAGNESIUM AND COBALT EFFLUX PROTEIN CORC"/>
    <property type="match status" value="1"/>
</dbReference>
<name>A0ABQ4P594_9GAMM</name>
<dbReference type="InterPro" id="IPR000644">
    <property type="entry name" value="CBS_dom"/>
</dbReference>
<dbReference type="PANTHER" id="PTHR22777">
    <property type="entry name" value="HEMOLYSIN-RELATED"/>
    <property type="match status" value="1"/>
</dbReference>
<dbReference type="SMART" id="SM01091">
    <property type="entry name" value="CorC_HlyC"/>
    <property type="match status" value="1"/>
</dbReference>
<keyword evidence="6" id="KW-0170">Cobalt</keyword>
<dbReference type="InterPro" id="IPR016169">
    <property type="entry name" value="FAD-bd_PCMH_sub2"/>
</dbReference>
<evidence type="ECO:0000256" key="7">
    <source>
        <dbReference type="ARBA" id="ARBA00037273"/>
    </source>
</evidence>
<evidence type="ECO:0000256" key="2">
    <source>
        <dbReference type="ARBA" id="ARBA00022448"/>
    </source>
</evidence>
<reference evidence="12" key="1">
    <citation type="submission" date="2021-05" db="EMBL/GenBank/DDBJ databases">
        <title>Molecular characterization for Shewanella algae harboring chromosomal blaOXA-55-like strains isolated from clinical and environment sample.</title>
        <authorList>
            <person name="Ohama Y."/>
            <person name="Aoki K."/>
            <person name="Harada S."/>
            <person name="Moriya K."/>
            <person name="Ishii Y."/>
            <person name="Tateda K."/>
        </authorList>
    </citation>
    <scope>NUCLEOTIDE SEQUENCE</scope>
    <source>
        <strain evidence="12">JCM 11563</strain>
    </source>
</reference>
<dbReference type="InterPro" id="IPR005170">
    <property type="entry name" value="Transptr-assoc_dom"/>
</dbReference>
<comment type="function">
    <text evidence="7">Plays a role in the transport of magnesium and cobalt ions.</text>
</comment>
<evidence type="ECO:0000256" key="4">
    <source>
        <dbReference type="ARBA" id="ARBA00022842"/>
    </source>
</evidence>
<proteinExistence type="inferred from homology"/>
<dbReference type="InterPro" id="IPR046342">
    <property type="entry name" value="CBS_dom_sf"/>
</dbReference>
<organism evidence="12 13">
    <name type="scientific">Shewanella sairae</name>
    <dbReference type="NCBI Taxonomy" id="190310"/>
    <lineage>
        <taxon>Bacteria</taxon>
        <taxon>Pseudomonadati</taxon>
        <taxon>Pseudomonadota</taxon>
        <taxon>Gammaproteobacteria</taxon>
        <taxon>Alteromonadales</taxon>
        <taxon>Shewanellaceae</taxon>
        <taxon>Shewanella</taxon>
    </lineage>
</organism>
<comment type="caution">
    <text evidence="12">The sequence shown here is derived from an EMBL/GenBank/DDBJ whole genome shotgun (WGS) entry which is preliminary data.</text>
</comment>
<dbReference type="InterPro" id="IPR036318">
    <property type="entry name" value="FAD-bd_PCMH-like_sf"/>
</dbReference>
<keyword evidence="4" id="KW-0460">Magnesium</keyword>
<feature type="domain" description="CBS" evidence="11">
    <location>
        <begin position="79"/>
        <end position="138"/>
    </location>
</feature>
<evidence type="ECO:0000256" key="3">
    <source>
        <dbReference type="ARBA" id="ARBA00022737"/>
    </source>
</evidence>
<evidence type="ECO:0000256" key="10">
    <source>
        <dbReference type="SAM" id="MobiDB-lite"/>
    </source>
</evidence>